<dbReference type="PANTHER" id="PTHR33026:SF7">
    <property type="entry name" value="OS03G0100275 PROTEIN"/>
    <property type="match status" value="1"/>
</dbReference>
<evidence type="ECO:0000313" key="3">
    <source>
        <dbReference type="Proteomes" id="UP000275267"/>
    </source>
</evidence>
<dbReference type="EMBL" id="PQIB02000013">
    <property type="protein sequence ID" value="RLM75642.1"/>
    <property type="molecule type" value="Genomic_DNA"/>
</dbReference>
<organism evidence="2 3">
    <name type="scientific">Panicum miliaceum</name>
    <name type="common">Proso millet</name>
    <name type="synonym">Broomcorn millet</name>
    <dbReference type="NCBI Taxonomy" id="4540"/>
    <lineage>
        <taxon>Eukaryota</taxon>
        <taxon>Viridiplantae</taxon>
        <taxon>Streptophyta</taxon>
        <taxon>Embryophyta</taxon>
        <taxon>Tracheophyta</taxon>
        <taxon>Spermatophyta</taxon>
        <taxon>Magnoliopsida</taxon>
        <taxon>Liliopsida</taxon>
        <taxon>Poales</taxon>
        <taxon>Poaceae</taxon>
        <taxon>PACMAD clade</taxon>
        <taxon>Panicoideae</taxon>
        <taxon>Panicodae</taxon>
        <taxon>Paniceae</taxon>
        <taxon>Panicinae</taxon>
        <taxon>Panicum</taxon>
        <taxon>Panicum sect. Panicum</taxon>
    </lineage>
</organism>
<accession>A0A3L6QAL1</accession>
<keyword evidence="3" id="KW-1185">Reference proteome</keyword>
<dbReference type="Proteomes" id="UP000275267">
    <property type="component" value="Unassembled WGS sequence"/>
</dbReference>
<gene>
    <name evidence="2" type="ORF">C2845_PM15G02240</name>
</gene>
<dbReference type="OrthoDB" id="685425at2759"/>
<dbReference type="Pfam" id="PF04195">
    <property type="entry name" value="Transposase_28"/>
    <property type="match status" value="1"/>
</dbReference>
<proteinExistence type="predicted"/>
<sequence length="152" mass="17998">MFAPFADRGLAMPSSDFFRGILGFYKIKHYHLPRNSVLKISIFVHLCEEFLEICPHFNLFRHLFHTKPQPDEHNPTLVGGDGVQLCKRVLYLEYTTPSSLSGLHGQWFYTRNHKPSLPGWDNSQPQRREWWLQKLTHEESRDIPQLMKRIRP</sequence>
<feature type="domain" description="Transposase (putative) gypsy type" evidence="1">
    <location>
        <begin position="2"/>
        <end position="67"/>
    </location>
</feature>
<dbReference type="PANTHER" id="PTHR33026">
    <property type="entry name" value="OS06G0360600 PROTEIN"/>
    <property type="match status" value="1"/>
</dbReference>
<evidence type="ECO:0000259" key="1">
    <source>
        <dbReference type="Pfam" id="PF04195"/>
    </source>
</evidence>
<dbReference type="AlphaFoldDB" id="A0A3L6QAL1"/>
<reference evidence="3" key="1">
    <citation type="journal article" date="2019" name="Nat. Commun.">
        <title>The genome of broomcorn millet.</title>
        <authorList>
            <person name="Zou C."/>
            <person name="Miki D."/>
            <person name="Li D."/>
            <person name="Tang Q."/>
            <person name="Xiao L."/>
            <person name="Rajput S."/>
            <person name="Deng P."/>
            <person name="Jia W."/>
            <person name="Huang R."/>
            <person name="Zhang M."/>
            <person name="Sun Y."/>
            <person name="Hu J."/>
            <person name="Fu X."/>
            <person name="Schnable P.S."/>
            <person name="Li F."/>
            <person name="Zhang H."/>
            <person name="Feng B."/>
            <person name="Zhu X."/>
            <person name="Liu R."/>
            <person name="Schnable J.C."/>
            <person name="Zhu J.-K."/>
            <person name="Zhang H."/>
        </authorList>
    </citation>
    <scope>NUCLEOTIDE SEQUENCE [LARGE SCALE GENOMIC DNA]</scope>
</reference>
<protein>
    <submittedName>
        <fullName evidence="2">Retrotransposon protein</fullName>
    </submittedName>
</protein>
<dbReference type="InterPro" id="IPR007321">
    <property type="entry name" value="Transposase_28"/>
</dbReference>
<comment type="caution">
    <text evidence="2">The sequence shown here is derived from an EMBL/GenBank/DDBJ whole genome shotgun (WGS) entry which is preliminary data.</text>
</comment>
<evidence type="ECO:0000313" key="2">
    <source>
        <dbReference type="EMBL" id="RLM75642.1"/>
    </source>
</evidence>
<name>A0A3L6QAL1_PANMI</name>